<dbReference type="FunFam" id="1.10.10.60:FF:000229">
    <property type="entry name" value="Homeobox-leucine zipper protein HDG1"/>
    <property type="match status" value="1"/>
</dbReference>
<feature type="domain" description="Homeobox" evidence="13">
    <location>
        <begin position="51"/>
        <end position="111"/>
    </location>
</feature>
<sequence length="717" mass="78557">MFSPNMFDSSPSMFESELTGRNRIDDDYDNKSGTEMDALSGDDHDQDTSQRSKRKRYHRHTQRQIQEMEAFFKECPHPDDKQRKELGRDLGLEPLQVKFWFQNKRTQMKAQVERHENALLKADNERLRAENNRYKEALGNATCHNCGGQAALGEMSFDEQHLRIENARLREEIGRMSGSATKYVRNSMRTSLPRLPGGAINFDTHSGFVGEMYGDGGGGGDFLRSVSGPTEADKPMIVELAVAAMEELMRMAQSGVPLWVPGENSMDTLNEEEYLRTFPRGIGPKPLGLRSEASRDSAVIIMNSVSLVEILMDVNQWSRVFCGIVSRAMTLEVLSTGVAGNCNGALQVMTAEFQVPSPLVPTRENYFVRYCKQHIDGTWAVVDVSLDNLLPSLISKCRRRPSGCLIQELPNGYSKVIWVEHVEVDDRAVHNIYRPLVDSGLAFGAKRWVATLDRQCERLASSMASNILAGDLCVITTPEGRKSMLKLAERMVTSFCTGVGASTAHAWTTLSATGSDDVRVMTRKSMDDPGRPPGIVLSAATSFWIPVPPKRAFGFLRDENSRNEWDILSNGGLVEEMAHIANGRDPGNCVSLLRVNSGNTSQTNMLILQESCSDATGSYVIYAPVDMVAMNVVLGGGDPDYVALLPSGFAILPDGPGHDEGGITEIGSGGSLLTVAFQILVDSIPNAKLSLGSVATVSSLIKSTVERIKAAVMCSNA</sequence>
<keyword evidence="16" id="KW-1185">Reference proteome</keyword>
<feature type="DNA-binding region" description="Homeobox" evidence="9">
    <location>
        <begin position="53"/>
        <end position="112"/>
    </location>
</feature>
<protein>
    <submittedName>
        <fullName evidence="15">Protodermal factor 2</fullName>
    </submittedName>
</protein>
<keyword evidence="6 9" id="KW-0371">Homeobox</keyword>
<feature type="coiled-coil region" evidence="11">
    <location>
        <begin position="105"/>
        <end position="144"/>
    </location>
</feature>
<dbReference type="Pfam" id="PF01852">
    <property type="entry name" value="START"/>
    <property type="match status" value="1"/>
</dbReference>
<dbReference type="GO" id="GO:0030154">
    <property type="term" value="P:cell differentiation"/>
    <property type="evidence" value="ECO:0007669"/>
    <property type="project" value="UniProtKB-ARBA"/>
</dbReference>
<dbReference type="CDD" id="cd08875">
    <property type="entry name" value="START_ArGLABRA2_like"/>
    <property type="match status" value="1"/>
</dbReference>
<dbReference type="InterPro" id="IPR009057">
    <property type="entry name" value="Homeodomain-like_sf"/>
</dbReference>
<dbReference type="GO" id="GO:0003677">
    <property type="term" value="F:DNA binding"/>
    <property type="evidence" value="ECO:0007669"/>
    <property type="project" value="UniProtKB-UniRule"/>
</dbReference>
<dbReference type="GO" id="GO:0008289">
    <property type="term" value="F:lipid binding"/>
    <property type="evidence" value="ECO:0007669"/>
    <property type="project" value="InterPro"/>
</dbReference>
<evidence type="ECO:0000256" key="6">
    <source>
        <dbReference type="ARBA" id="ARBA00023155"/>
    </source>
</evidence>
<dbReference type="PANTHER" id="PTHR45654">
    <property type="entry name" value="HOMEOBOX-LEUCINE ZIPPER PROTEIN MERISTEM L1"/>
    <property type="match status" value="1"/>
</dbReference>
<evidence type="ECO:0000313" key="16">
    <source>
        <dbReference type="Proteomes" id="UP001165190"/>
    </source>
</evidence>
<evidence type="ECO:0000256" key="1">
    <source>
        <dbReference type="ARBA" id="ARBA00004123"/>
    </source>
</evidence>
<evidence type="ECO:0000256" key="8">
    <source>
        <dbReference type="ARBA" id="ARBA00023242"/>
    </source>
</evidence>
<dbReference type="FunFam" id="3.30.530.20:FF:000026">
    <property type="entry name" value="Homeobox-leucine zipper protein GLABRA 2"/>
    <property type="match status" value="1"/>
</dbReference>
<dbReference type="Gene3D" id="3.30.530.20">
    <property type="match status" value="1"/>
</dbReference>
<feature type="compositionally biased region" description="Polar residues" evidence="12">
    <location>
        <begin position="1"/>
        <end position="13"/>
    </location>
</feature>
<dbReference type="InterPro" id="IPR057993">
    <property type="entry name" value="HD-Zip_IV_C"/>
</dbReference>
<dbReference type="SMART" id="SM00389">
    <property type="entry name" value="HOX"/>
    <property type="match status" value="1"/>
</dbReference>
<proteinExistence type="inferred from homology"/>
<dbReference type="PANTHER" id="PTHR45654:SF77">
    <property type="entry name" value="HOMEOBOX-LEUCINE ZIPPER PROTEIN MERISTEM L1"/>
    <property type="match status" value="1"/>
</dbReference>
<dbReference type="Pfam" id="PF00046">
    <property type="entry name" value="Homeodomain"/>
    <property type="match status" value="1"/>
</dbReference>
<feature type="region of interest" description="Disordered" evidence="12">
    <location>
        <begin position="1"/>
        <end position="62"/>
    </location>
</feature>
<dbReference type="CDD" id="cd00086">
    <property type="entry name" value="homeodomain"/>
    <property type="match status" value="1"/>
</dbReference>
<feature type="domain" description="START" evidence="14">
    <location>
        <begin position="230"/>
        <end position="461"/>
    </location>
</feature>
<comment type="subcellular location">
    <subcellularLocation>
        <location evidence="1 9 10">Nucleus</location>
    </subcellularLocation>
</comment>
<dbReference type="SUPFAM" id="SSF55961">
    <property type="entry name" value="Bet v1-like"/>
    <property type="match status" value="2"/>
</dbReference>
<reference evidence="15" key="1">
    <citation type="submission" date="2023-05" db="EMBL/GenBank/DDBJ databases">
        <title>Genome and transcriptome analyses reveal genes involved in the formation of fine ridges on petal epidermal cells in Hibiscus trionum.</title>
        <authorList>
            <person name="Koshimizu S."/>
            <person name="Masuda S."/>
            <person name="Ishii T."/>
            <person name="Shirasu K."/>
            <person name="Hoshino A."/>
            <person name="Arita M."/>
        </authorList>
    </citation>
    <scope>NUCLEOTIDE SEQUENCE</scope>
    <source>
        <strain evidence="15">Hamamatsu line</strain>
    </source>
</reference>
<evidence type="ECO:0000256" key="5">
    <source>
        <dbReference type="ARBA" id="ARBA00023125"/>
    </source>
</evidence>
<dbReference type="InterPro" id="IPR001356">
    <property type="entry name" value="HD"/>
</dbReference>
<dbReference type="OrthoDB" id="6159439at2759"/>
<feature type="compositionally biased region" description="Basic residues" evidence="12">
    <location>
        <begin position="51"/>
        <end position="62"/>
    </location>
</feature>
<evidence type="ECO:0000313" key="15">
    <source>
        <dbReference type="EMBL" id="GMI93326.1"/>
    </source>
</evidence>
<dbReference type="SMART" id="SM00234">
    <property type="entry name" value="START"/>
    <property type="match status" value="1"/>
</dbReference>
<evidence type="ECO:0000259" key="13">
    <source>
        <dbReference type="PROSITE" id="PS50071"/>
    </source>
</evidence>
<dbReference type="EMBL" id="BSYR01000025">
    <property type="protein sequence ID" value="GMI93326.1"/>
    <property type="molecule type" value="Genomic_DNA"/>
</dbReference>
<accession>A0A9W7IDY5</accession>
<keyword evidence="4 11" id="KW-0175">Coiled coil</keyword>
<evidence type="ECO:0000256" key="10">
    <source>
        <dbReference type="RuleBase" id="RU000682"/>
    </source>
</evidence>
<evidence type="ECO:0000256" key="12">
    <source>
        <dbReference type="SAM" id="MobiDB-lite"/>
    </source>
</evidence>
<evidence type="ECO:0000256" key="11">
    <source>
        <dbReference type="SAM" id="Coils"/>
    </source>
</evidence>
<dbReference type="Gene3D" id="1.10.10.60">
    <property type="entry name" value="Homeodomain-like"/>
    <property type="match status" value="1"/>
</dbReference>
<dbReference type="Pfam" id="PF25797">
    <property type="entry name" value="PDF2_C"/>
    <property type="match status" value="1"/>
</dbReference>
<evidence type="ECO:0000256" key="2">
    <source>
        <dbReference type="ARBA" id="ARBA00006789"/>
    </source>
</evidence>
<keyword evidence="8 9" id="KW-0539">Nucleus</keyword>
<organism evidence="15 16">
    <name type="scientific">Hibiscus trionum</name>
    <name type="common">Flower of an hour</name>
    <dbReference type="NCBI Taxonomy" id="183268"/>
    <lineage>
        <taxon>Eukaryota</taxon>
        <taxon>Viridiplantae</taxon>
        <taxon>Streptophyta</taxon>
        <taxon>Embryophyta</taxon>
        <taxon>Tracheophyta</taxon>
        <taxon>Spermatophyta</taxon>
        <taxon>Magnoliopsida</taxon>
        <taxon>eudicotyledons</taxon>
        <taxon>Gunneridae</taxon>
        <taxon>Pentapetalae</taxon>
        <taxon>rosids</taxon>
        <taxon>malvids</taxon>
        <taxon>Malvales</taxon>
        <taxon>Malvaceae</taxon>
        <taxon>Malvoideae</taxon>
        <taxon>Hibiscus</taxon>
    </lineage>
</organism>
<feature type="compositionally biased region" description="Basic and acidic residues" evidence="12">
    <location>
        <begin position="41"/>
        <end position="50"/>
    </location>
</feature>
<keyword evidence="7" id="KW-0804">Transcription</keyword>
<dbReference type="GO" id="GO:0005634">
    <property type="term" value="C:nucleus"/>
    <property type="evidence" value="ECO:0007669"/>
    <property type="project" value="UniProtKB-SubCell"/>
</dbReference>
<dbReference type="InterPro" id="IPR023393">
    <property type="entry name" value="START-like_dom_sf"/>
</dbReference>
<dbReference type="SUPFAM" id="SSF46689">
    <property type="entry name" value="Homeodomain-like"/>
    <property type="match status" value="1"/>
</dbReference>
<dbReference type="AlphaFoldDB" id="A0A9W7IDY5"/>
<keyword evidence="5 9" id="KW-0238">DNA-binding</keyword>
<evidence type="ECO:0000256" key="9">
    <source>
        <dbReference type="PROSITE-ProRule" id="PRU00108"/>
    </source>
</evidence>
<evidence type="ECO:0000259" key="14">
    <source>
        <dbReference type="PROSITE" id="PS50848"/>
    </source>
</evidence>
<evidence type="ECO:0000256" key="7">
    <source>
        <dbReference type="ARBA" id="ARBA00023163"/>
    </source>
</evidence>
<keyword evidence="3" id="KW-0805">Transcription regulation</keyword>
<feature type="compositionally biased region" description="Basic and acidic residues" evidence="12">
    <location>
        <begin position="18"/>
        <end position="34"/>
    </location>
</feature>
<evidence type="ECO:0000256" key="4">
    <source>
        <dbReference type="ARBA" id="ARBA00023054"/>
    </source>
</evidence>
<comment type="similarity">
    <text evidence="2">Belongs to the HD-ZIP homeobox family. Class IV subfamily.</text>
</comment>
<evidence type="ECO:0000256" key="3">
    <source>
        <dbReference type="ARBA" id="ARBA00023015"/>
    </source>
</evidence>
<gene>
    <name evidence="15" type="ORF">HRI_003001900</name>
</gene>
<dbReference type="Proteomes" id="UP001165190">
    <property type="component" value="Unassembled WGS sequence"/>
</dbReference>
<dbReference type="PROSITE" id="PS50848">
    <property type="entry name" value="START"/>
    <property type="match status" value="1"/>
</dbReference>
<dbReference type="PROSITE" id="PS50071">
    <property type="entry name" value="HOMEOBOX_2"/>
    <property type="match status" value="1"/>
</dbReference>
<name>A0A9W7IDY5_HIBTR</name>
<dbReference type="InterPro" id="IPR042160">
    <property type="entry name" value="HD-Zip_IV"/>
</dbReference>
<dbReference type="InterPro" id="IPR002913">
    <property type="entry name" value="START_lipid-bd_dom"/>
</dbReference>
<comment type="caution">
    <text evidence="15">The sequence shown here is derived from an EMBL/GenBank/DDBJ whole genome shotgun (WGS) entry which is preliminary data.</text>
</comment>